<keyword evidence="6" id="KW-0602">Photosynthesis</keyword>
<proteinExistence type="inferred from homology"/>
<evidence type="ECO:0000313" key="15">
    <source>
        <dbReference type="Proteomes" id="UP001489004"/>
    </source>
</evidence>
<dbReference type="InterPro" id="IPR016370">
    <property type="entry name" value="PSI_PsaG/PsaK_pln"/>
</dbReference>
<gene>
    <name evidence="14" type="ORF">WJX72_002138</name>
</gene>
<reference evidence="14 15" key="1">
    <citation type="journal article" date="2024" name="Nat. Commun.">
        <title>Phylogenomics reveals the evolutionary origins of lichenization in chlorophyte algae.</title>
        <authorList>
            <person name="Puginier C."/>
            <person name="Libourel C."/>
            <person name="Otte J."/>
            <person name="Skaloud P."/>
            <person name="Haon M."/>
            <person name="Grisel S."/>
            <person name="Petersen M."/>
            <person name="Berrin J.G."/>
            <person name="Delaux P.M."/>
            <person name="Dal Grande F."/>
            <person name="Keller J."/>
        </authorList>
    </citation>
    <scope>NUCLEOTIDE SEQUENCE [LARGE SCALE GENOMIC DNA]</scope>
    <source>
        <strain evidence="14 15">SAG 2043</strain>
    </source>
</reference>
<evidence type="ECO:0000256" key="9">
    <source>
        <dbReference type="ARBA" id="ARBA00022836"/>
    </source>
</evidence>
<evidence type="ECO:0000256" key="7">
    <source>
        <dbReference type="ARBA" id="ARBA00022640"/>
    </source>
</evidence>
<dbReference type="Gene3D" id="1.10.286.40">
    <property type="entry name" value="Chlorophyll a-b binding protein like"/>
    <property type="match status" value="1"/>
</dbReference>
<dbReference type="PANTHER" id="PTHR34195">
    <property type="entry name" value="PHOTOSYSTEM I REACTION CENTER SUBUNIT V, CHLOROPLASTIC-RELATED"/>
    <property type="match status" value="1"/>
</dbReference>
<evidence type="ECO:0000256" key="10">
    <source>
        <dbReference type="ARBA" id="ARBA00022946"/>
    </source>
</evidence>
<organism evidence="14 15">
    <name type="scientific">[Myrmecia] bisecta</name>
    <dbReference type="NCBI Taxonomy" id="41462"/>
    <lineage>
        <taxon>Eukaryota</taxon>
        <taxon>Viridiplantae</taxon>
        <taxon>Chlorophyta</taxon>
        <taxon>core chlorophytes</taxon>
        <taxon>Trebouxiophyceae</taxon>
        <taxon>Trebouxiales</taxon>
        <taxon>Trebouxiaceae</taxon>
        <taxon>Myrmecia</taxon>
    </lineage>
</organism>
<dbReference type="InterPro" id="IPR023618">
    <property type="entry name" value="PSI_PsaG/PsaK_dom"/>
</dbReference>
<keyword evidence="5" id="KW-0150">Chloroplast</keyword>
<dbReference type="PROSITE" id="PS01026">
    <property type="entry name" value="PHOTOSYSTEM_I_PSAGK"/>
    <property type="match status" value="1"/>
</dbReference>
<dbReference type="EMBL" id="JALJOR010000020">
    <property type="protein sequence ID" value="KAK9803583.1"/>
    <property type="molecule type" value="Genomic_DNA"/>
</dbReference>
<keyword evidence="11" id="KW-1133">Transmembrane helix</keyword>
<keyword evidence="9" id="KW-0603">Photosystem I</keyword>
<dbReference type="InterPro" id="IPR000549">
    <property type="entry name" value="PSI_PsaG/PsaK"/>
</dbReference>
<dbReference type="Pfam" id="PF01241">
    <property type="entry name" value="PSI_PSAK"/>
    <property type="match status" value="1"/>
</dbReference>
<keyword evidence="10" id="KW-0809">Transit peptide</keyword>
<dbReference type="InterPro" id="IPR017494">
    <property type="entry name" value="PSI_PsaG"/>
</dbReference>
<keyword evidence="7" id="KW-0934">Plastid</keyword>
<name>A0AAW1P0P5_9CHLO</name>
<evidence type="ECO:0000256" key="3">
    <source>
        <dbReference type="ARBA" id="ARBA00006458"/>
    </source>
</evidence>
<dbReference type="GO" id="GO:0009535">
    <property type="term" value="C:chloroplast thylakoid membrane"/>
    <property type="evidence" value="ECO:0007669"/>
    <property type="project" value="InterPro"/>
</dbReference>
<protein>
    <recommendedName>
        <fullName evidence="4">Photosystem I reaction center subunit V, chloroplastic</fullName>
    </recommendedName>
    <alternativeName>
        <fullName evidence="13">PSI-G</fullName>
    </alternativeName>
</protein>
<evidence type="ECO:0000256" key="13">
    <source>
        <dbReference type="ARBA" id="ARBA00033434"/>
    </source>
</evidence>
<evidence type="ECO:0000256" key="6">
    <source>
        <dbReference type="ARBA" id="ARBA00022531"/>
    </source>
</evidence>
<evidence type="ECO:0000256" key="1">
    <source>
        <dbReference type="ARBA" id="ARBA00004141"/>
    </source>
</evidence>
<dbReference type="NCBIfam" id="TIGR03051">
    <property type="entry name" value="PS_I_psaG_plant"/>
    <property type="match status" value="1"/>
</dbReference>
<evidence type="ECO:0000256" key="4">
    <source>
        <dbReference type="ARBA" id="ARBA00013810"/>
    </source>
</evidence>
<comment type="caution">
    <text evidence="14">The sequence shown here is derived from an EMBL/GenBank/DDBJ whole genome shotgun (WGS) entry which is preliminary data.</text>
</comment>
<dbReference type="GO" id="GO:0015979">
    <property type="term" value="P:photosynthesis"/>
    <property type="evidence" value="ECO:0007669"/>
    <property type="project" value="UniProtKB-KW"/>
</dbReference>
<evidence type="ECO:0000256" key="8">
    <source>
        <dbReference type="ARBA" id="ARBA00022692"/>
    </source>
</evidence>
<evidence type="ECO:0000256" key="5">
    <source>
        <dbReference type="ARBA" id="ARBA00022528"/>
    </source>
</evidence>
<dbReference type="AlphaFoldDB" id="A0AAW1P0P5"/>
<dbReference type="GO" id="GO:0009522">
    <property type="term" value="C:photosystem I"/>
    <property type="evidence" value="ECO:0007669"/>
    <property type="project" value="UniProtKB-KW"/>
</dbReference>
<comment type="subcellular location">
    <subcellularLocation>
        <location evidence="1">Membrane</location>
        <topology evidence="1">Multi-pass membrane protein</topology>
    </subcellularLocation>
    <subcellularLocation>
        <location evidence="2">Plastid</location>
        <location evidence="2">Chloroplast</location>
    </subcellularLocation>
</comment>
<accession>A0AAW1P0P5</accession>
<keyword evidence="12" id="KW-0472">Membrane</keyword>
<evidence type="ECO:0000313" key="14">
    <source>
        <dbReference type="EMBL" id="KAK9803583.1"/>
    </source>
</evidence>
<evidence type="ECO:0000256" key="12">
    <source>
        <dbReference type="ARBA" id="ARBA00023136"/>
    </source>
</evidence>
<sequence>MTTRSPLALQQRSALSSRVQTRVASVRATPFRTRQVTRAFSDTNIVIGSATALSLALGRFVFLPFQRDNVKRQGLPVQNGDTYPEAGDRLAQEASFALKTNDPAGFNIIDVMAWGALGHAVGYAVLAGASLQAAGVNPAPF</sequence>
<evidence type="ECO:0000256" key="11">
    <source>
        <dbReference type="ARBA" id="ARBA00022989"/>
    </source>
</evidence>
<dbReference type="PANTHER" id="PTHR34195:SF1">
    <property type="entry name" value="PHOTOSYSTEM I REACTION CENTER SUBUNIT V, CHLOROPLASTIC"/>
    <property type="match status" value="1"/>
</dbReference>
<dbReference type="Proteomes" id="UP001489004">
    <property type="component" value="Unassembled WGS sequence"/>
</dbReference>
<keyword evidence="15" id="KW-1185">Reference proteome</keyword>
<comment type="similarity">
    <text evidence="3">Belongs to the PsaG/PsaK family.</text>
</comment>
<evidence type="ECO:0000256" key="2">
    <source>
        <dbReference type="ARBA" id="ARBA00004229"/>
    </source>
</evidence>
<keyword evidence="8" id="KW-0812">Transmembrane</keyword>